<keyword evidence="3" id="KW-1185">Reference proteome</keyword>
<proteinExistence type="predicted"/>
<evidence type="ECO:0000256" key="1">
    <source>
        <dbReference type="SAM" id="MobiDB-lite"/>
    </source>
</evidence>
<evidence type="ECO:0000313" key="2">
    <source>
        <dbReference type="EMBL" id="TNN84154.1"/>
    </source>
</evidence>
<dbReference type="Proteomes" id="UP000314294">
    <property type="component" value="Unassembled WGS sequence"/>
</dbReference>
<dbReference type="EMBL" id="SRLO01000028">
    <property type="protein sequence ID" value="TNN84154.1"/>
    <property type="molecule type" value="Genomic_DNA"/>
</dbReference>
<reference evidence="2 3" key="1">
    <citation type="submission" date="2019-03" db="EMBL/GenBank/DDBJ databases">
        <title>First draft genome of Liparis tanakae, snailfish: a comprehensive survey of snailfish specific genes.</title>
        <authorList>
            <person name="Kim W."/>
            <person name="Song I."/>
            <person name="Jeong J.-H."/>
            <person name="Kim D."/>
            <person name="Kim S."/>
            <person name="Ryu S."/>
            <person name="Song J.Y."/>
            <person name="Lee S.K."/>
        </authorList>
    </citation>
    <scope>NUCLEOTIDE SEQUENCE [LARGE SCALE GENOMIC DNA]</scope>
    <source>
        <tissue evidence="2">Muscle</tissue>
    </source>
</reference>
<feature type="region of interest" description="Disordered" evidence="1">
    <location>
        <begin position="62"/>
        <end position="94"/>
    </location>
</feature>
<accession>A0A4Z2J2T0</accession>
<organism evidence="2 3">
    <name type="scientific">Liparis tanakae</name>
    <name type="common">Tanaka's snailfish</name>
    <dbReference type="NCBI Taxonomy" id="230148"/>
    <lineage>
        <taxon>Eukaryota</taxon>
        <taxon>Metazoa</taxon>
        <taxon>Chordata</taxon>
        <taxon>Craniata</taxon>
        <taxon>Vertebrata</taxon>
        <taxon>Euteleostomi</taxon>
        <taxon>Actinopterygii</taxon>
        <taxon>Neopterygii</taxon>
        <taxon>Teleostei</taxon>
        <taxon>Neoteleostei</taxon>
        <taxon>Acanthomorphata</taxon>
        <taxon>Eupercaria</taxon>
        <taxon>Perciformes</taxon>
        <taxon>Cottioidei</taxon>
        <taxon>Cottales</taxon>
        <taxon>Liparidae</taxon>
        <taxon>Liparis</taxon>
    </lineage>
</organism>
<sequence length="94" mass="10597">MVCQWKTKRVWQDEIPGKESLSNASKFIWGPVRCSYSVTIMQRPHRIDHDYQAKLLMTGPSEKCTAANLPPRGPPQPSEDNQFLSPAALPASHH</sequence>
<gene>
    <name evidence="2" type="ORF">EYF80_005481</name>
</gene>
<comment type="caution">
    <text evidence="2">The sequence shown here is derived from an EMBL/GenBank/DDBJ whole genome shotgun (WGS) entry which is preliminary data.</text>
</comment>
<evidence type="ECO:0000313" key="3">
    <source>
        <dbReference type="Proteomes" id="UP000314294"/>
    </source>
</evidence>
<dbReference type="AlphaFoldDB" id="A0A4Z2J2T0"/>
<name>A0A4Z2J2T0_9TELE</name>
<protein>
    <submittedName>
        <fullName evidence="2">Uncharacterized protein</fullName>
    </submittedName>
</protein>